<evidence type="ECO:0000313" key="3">
    <source>
        <dbReference type="EnsemblPlants" id="PGSC0003DMT400019880"/>
    </source>
</evidence>
<dbReference type="InterPro" id="IPR051504">
    <property type="entry name" value="Plant_metabolite_acyltrans"/>
</dbReference>
<dbReference type="OrthoDB" id="1862401at2759"/>
<dbReference type="Proteomes" id="UP000011115">
    <property type="component" value="Unassembled WGS sequence"/>
</dbReference>
<sequence>MASIVEQCEVAPPSCATDKLTLPLTYFDMVWLNNQRVPRILFYKLPIDKNSFIQKTIPTLKHSLSLTLKHYLPLAGNFVCPLNSTDHPELRYVKGDSVSVTFSETDMDFDYLVSNDHPRNAKDIYHFVPHLTEPKDVLGVQFAPVLAIQVTLFPNHGISICFINHHIVGDGCTIVGFIKSWALLNKYGGNDEFMMIPFYDRSIVKEPYGLKGLLWDEMKEHKSTADHVILTPPDNIVRGTFIITRNEIEKLKNLISSRRPSLTHVTSYTVTCGYVWACLIKSEDTDTDHIIIDDNVMEYFSCTVDYRARFDPPLPSSYFGNCVVWYIVKTRHVDLVGNEGFIIAAESIGETIHKRNKDKEYVLSGEWLNEDDHRFKSLSVAGSPKFDLYATDFGWGRPEKWEFVSLQTGILMSLIKSKDSNGDLEIGLSLPKTRMNAFAAIFTHGLEEFKI</sequence>
<reference evidence="4" key="1">
    <citation type="journal article" date="2011" name="Nature">
        <title>Genome sequence and analysis of the tuber crop potato.</title>
        <authorList>
            <consortium name="The Potato Genome Sequencing Consortium"/>
        </authorList>
    </citation>
    <scope>NUCLEOTIDE SEQUENCE [LARGE SCALE GENOMIC DNA]</scope>
    <source>
        <strain evidence="4">cv. DM1-3 516 R44</strain>
    </source>
</reference>
<evidence type="ECO:0000313" key="4">
    <source>
        <dbReference type="Proteomes" id="UP000011115"/>
    </source>
</evidence>
<dbReference type="Pfam" id="PF02458">
    <property type="entry name" value="Transferase"/>
    <property type="match status" value="1"/>
</dbReference>
<evidence type="ECO:0000256" key="2">
    <source>
        <dbReference type="ARBA" id="ARBA00023315"/>
    </source>
</evidence>
<keyword evidence="1" id="KW-0808">Transferase</keyword>
<dbReference type="KEGG" id="sot:102605147"/>
<accession>M1ACR4</accession>
<dbReference type="PaxDb" id="4113-PGSC0003DMT400019880"/>
<dbReference type="EnsemblPlants" id="PGSC0003DMT400019880">
    <property type="protein sequence ID" value="PGSC0003DMT400019880"/>
    <property type="gene ID" value="PGSC0003DMG400007692"/>
</dbReference>
<reference evidence="3" key="2">
    <citation type="submission" date="2015-06" db="UniProtKB">
        <authorList>
            <consortium name="EnsemblPlants"/>
        </authorList>
    </citation>
    <scope>IDENTIFICATION</scope>
    <source>
        <strain evidence="3">DM1-3 516 R44</strain>
    </source>
</reference>
<dbReference type="OMA" id="VACAYLW"/>
<dbReference type="GO" id="GO:0016747">
    <property type="term" value="F:acyltransferase activity, transferring groups other than amino-acyl groups"/>
    <property type="evidence" value="ECO:0007669"/>
    <property type="project" value="UniProtKB-ARBA"/>
</dbReference>
<dbReference type="FunCoup" id="M1ACR4">
    <property type="interactions" value="15"/>
</dbReference>
<gene>
    <name evidence="3" type="primary">LOC102605147</name>
</gene>
<organism evidence="3 4">
    <name type="scientific">Solanum tuberosum</name>
    <name type="common">Potato</name>
    <dbReference type="NCBI Taxonomy" id="4113"/>
    <lineage>
        <taxon>Eukaryota</taxon>
        <taxon>Viridiplantae</taxon>
        <taxon>Streptophyta</taxon>
        <taxon>Embryophyta</taxon>
        <taxon>Tracheophyta</taxon>
        <taxon>Spermatophyta</taxon>
        <taxon>Magnoliopsida</taxon>
        <taxon>eudicotyledons</taxon>
        <taxon>Gunneridae</taxon>
        <taxon>Pentapetalae</taxon>
        <taxon>asterids</taxon>
        <taxon>lamiids</taxon>
        <taxon>Solanales</taxon>
        <taxon>Solanaceae</taxon>
        <taxon>Solanoideae</taxon>
        <taxon>Solaneae</taxon>
        <taxon>Solanum</taxon>
    </lineage>
</organism>
<dbReference type="InParanoid" id="M1ACR4"/>
<dbReference type="STRING" id="4113.M1ACR4"/>
<dbReference type="GeneID" id="102605147"/>
<keyword evidence="4" id="KW-1185">Reference proteome</keyword>
<keyword evidence="2" id="KW-0012">Acyltransferase</keyword>
<dbReference type="SMR" id="M1ACR4"/>
<dbReference type="RefSeq" id="XP_006362146.1">
    <property type="nucleotide sequence ID" value="XM_006362084.2"/>
</dbReference>
<dbReference type="Gramene" id="PGSC0003DMT400019880">
    <property type="protein sequence ID" value="PGSC0003DMT400019880"/>
    <property type="gene ID" value="PGSC0003DMG400007692"/>
</dbReference>
<dbReference type="eggNOG" id="ENOG502QPXT">
    <property type="taxonomic scope" value="Eukaryota"/>
</dbReference>
<dbReference type="HOGENOM" id="CLU_014546_7_0_1"/>
<dbReference type="PANTHER" id="PTHR31625">
    <property type="match status" value="1"/>
</dbReference>
<dbReference type="AlphaFoldDB" id="M1ACR4"/>
<name>M1ACR4_SOLTU</name>
<protein>
    <submittedName>
        <fullName evidence="3">Malonyltransferase</fullName>
    </submittedName>
</protein>
<proteinExistence type="predicted"/>
<evidence type="ECO:0000256" key="1">
    <source>
        <dbReference type="ARBA" id="ARBA00022679"/>
    </source>
</evidence>
<dbReference type="Gene3D" id="3.30.559.10">
    <property type="entry name" value="Chloramphenicol acetyltransferase-like domain"/>
    <property type="match status" value="2"/>
</dbReference>
<dbReference type="InterPro" id="IPR023213">
    <property type="entry name" value="CAT-like_dom_sf"/>
</dbReference>